<keyword evidence="3" id="KW-1185">Reference proteome</keyword>
<dbReference type="AlphaFoldDB" id="A0AB34K389"/>
<dbReference type="Proteomes" id="UP001515480">
    <property type="component" value="Unassembled WGS sequence"/>
</dbReference>
<gene>
    <name evidence="2" type="ORF">AB1Y20_010039</name>
</gene>
<protein>
    <submittedName>
        <fullName evidence="2">Uncharacterized protein</fullName>
    </submittedName>
</protein>
<feature type="region of interest" description="Disordered" evidence="1">
    <location>
        <begin position="186"/>
        <end position="206"/>
    </location>
</feature>
<accession>A0AB34K389</accession>
<evidence type="ECO:0000313" key="2">
    <source>
        <dbReference type="EMBL" id="KAL1528705.1"/>
    </source>
</evidence>
<name>A0AB34K389_PRYPA</name>
<proteinExistence type="predicted"/>
<organism evidence="2 3">
    <name type="scientific">Prymnesium parvum</name>
    <name type="common">Toxic golden alga</name>
    <dbReference type="NCBI Taxonomy" id="97485"/>
    <lineage>
        <taxon>Eukaryota</taxon>
        <taxon>Haptista</taxon>
        <taxon>Haptophyta</taxon>
        <taxon>Prymnesiophyceae</taxon>
        <taxon>Prymnesiales</taxon>
        <taxon>Prymnesiaceae</taxon>
        <taxon>Prymnesium</taxon>
    </lineage>
</organism>
<evidence type="ECO:0000313" key="3">
    <source>
        <dbReference type="Proteomes" id="UP001515480"/>
    </source>
</evidence>
<evidence type="ECO:0000256" key="1">
    <source>
        <dbReference type="SAM" id="MobiDB-lite"/>
    </source>
</evidence>
<dbReference type="EMBL" id="JBGBPQ010000002">
    <property type="protein sequence ID" value="KAL1528705.1"/>
    <property type="molecule type" value="Genomic_DNA"/>
</dbReference>
<comment type="caution">
    <text evidence="2">The sequence shown here is derived from an EMBL/GenBank/DDBJ whole genome shotgun (WGS) entry which is preliminary data.</text>
</comment>
<reference evidence="2 3" key="1">
    <citation type="journal article" date="2024" name="Science">
        <title>Giant polyketide synthase enzymes in the biosynthesis of giant marine polyether toxins.</title>
        <authorList>
            <person name="Fallon T.R."/>
            <person name="Shende V.V."/>
            <person name="Wierzbicki I.H."/>
            <person name="Pendleton A.L."/>
            <person name="Watervoot N.F."/>
            <person name="Auber R.P."/>
            <person name="Gonzalez D.J."/>
            <person name="Wisecaver J.H."/>
            <person name="Moore B.S."/>
        </authorList>
    </citation>
    <scope>NUCLEOTIDE SEQUENCE [LARGE SCALE GENOMIC DNA]</scope>
    <source>
        <strain evidence="2 3">12B1</strain>
    </source>
</reference>
<sequence>MEPEPPHSPNKRARTDAAESADSPAARNEPMPAAGAEQYPPLDPNDMHGMLARAETMWTWMPADPRKFKAEDVRGHLMAQLEKHGLHHTRAVTARAQASVAATHQMAPRPAYDHLKFFIDPLRFQSAIEASQFSDASIIAVPTVELAAILKKKGFAQVYVKNLTSDVQVRAEPDALLARDRPLAEGAQENDAHMQSPRPPREVTLPQGKCPRWMVRKGKSAAEQLIFWFEECVYLTNPNLSVESFSPLRLWTAARREAAGLKGTECTKFSSMCKTYVYIRTILRQPPEEVHDSYDSVRKAANQFMSRPKNPGGTSVLEGSLGVSADDYFTQAVKLHAERNT</sequence>
<feature type="region of interest" description="Disordered" evidence="1">
    <location>
        <begin position="1"/>
        <end position="48"/>
    </location>
</feature>